<reference evidence="4" key="1">
    <citation type="journal article" date="2022" name="Int. J. Syst. Evol. Microbiol.">
        <title>Anaeromyxobacter oryzae sp. nov., Anaeromyxobacter diazotrophicus sp. nov. and Anaeromyxobacter paludicola sp. nov., isolated from paddy soils.</title>
        <authorList>
            <person name="Itoh H."/>
            <person name="Xu Z."/>
            <person name="Mise K."/>
            <person name="Masuda Y."/>
            <person name="Ushijima N."/>
            <person name="Hayakawa C."/>
            <person name="Shiratori Y."/>
            <person name="Senoo K."/>
        </authorList>
    </citation>
    <scope>NUCLEOTIDE SEQUENCE [LARGE SCALE GENOMIC DNA]</scope>
    <source>
        <strain evidence="4">Red232</strain>
    </source>
</reference>
<name>A0ABM7WV03_9BACT</name>
<evidence type="ECO:0000259" key="2">
    <source>
        <dbReference type="Pfam" id="PF10988"/>
    </source>
</evidence>
<keyword evidence="1" id="KW-0732">Signal</keyword>
<organism evidence="3 4">
    <name type="scientific">Anaeromyxobacter oryzae</name>
    <dbReference type="NCBI Taxonomy" id="2918170"/>
    <lineage>
        <taxon>Bacteria</taxon>
        <taxon>Pseudomonadati</taxon>
        <taxon>Myxococcota</taxon>
        <taxon>Myxococcia</taxon>
        <taxon>Myxococcales</taxon>
        <taxon>Cystobacterineae</taxon>
        <taxon>Anaeromyxobacteraceae</taxon>
        <taxon>Anaeromyxobacter</taxon>
    </lineage>
</organism>
<sequence>MQLSLGSPAIVAALALLATAGCNPVVQGNGVFHEETRSVPAFLGVSAEDGILVTVTAGGAQRVTVSGDENVVQHVETTVHTDVALGIQVLEAKVTFVDSYTSVHPLRLTVTVPELQLVRVQDPTRVEAKNVAAERFRVEAGDGGDVVLAGAGTGAAPVLEVVLSGVQHGAHLDAREYAVATSDVTLTGSSRAELQASLAVTGTAVPGSRVENSGTGTCRVTDGAGDPVSCAIPAP</sequence>
<dbReference type="InterPro" id="IPR021255">
    <property type="entry name" value="DUF2807"/>
</dbReference>
<feature type="chain" id="PRO_5047433487" description="Putative auto-transporter adhesin head GIN domain-containing protein" evidence="1">
    <location>
        <begin position="21"/>
        <end position="235"/>
    </location>
</feature>
<dbReference type="RefSeq" id="WP_248361266.1">
    <property type="nucleotide sequence ID" value="NZ_AP025591.1"/>
</dbReference>
<dbReference type="Proteomes" id="UP001162891">
    <property type="component" value="Chromosome"/>
</dbReference>
<gene>
    <name evidence="3" type="ORF">AMOR_23350</name>
</gene>
<dbReference type="Pfam" id="PF10988">
    <property type="entry name" value="DUF2807"/>
    <property type="match status" value="1"/>
</dbReference>
<protein>
    <recommendedName>
        <fullName evidence="2">Putative auto-transporter adhesin head GIN domain-containing protein</fullName>
    </recommendedName>
</protein>
<dbReference type="EMBL" id="AP025591">
    <property type="protein sequence ID" value="BDG03339.1"/>
    <property type="molecule type" value="Genomic_DNA"/>
</dbReference>
<keyword evidence="4" id="KW-1185">Reference proteome</keyword>
<evidence type="ECO:0000313" key="4">
    <source>
        <dbReference type="Proteomes" id="UP001162891"/>
    </source>
</evidence>
<feature type="signal peptide" evidence="1">
    <location>
        <begin position="1"/>
        <end position="20"/>
    </location>
</feature>
<evidence type="ECO:0000256" key="1">
    <source>
        <dbReference type="SAM" id="SignalP"/>
    </source>
</evidence>
<feature type="domain" description="Putative auto-transporter adhesin head GIN" evidence="2">
    <location>
        <begin position="42"/>
        <end position="215"/>
    </location>
</feature>
<accession>A0ABM7WV03</accession>
<dbReference type="Gene3D" id="2.160.20.120">
    <property type="match status" value="1"/>
</dbReference>
<proteinExistence type="predicted"/>
<evidence type="ECO:0000313" key="3">
    <source>
        <dbReference type="EMBL" id="BDG03339.1"/>
    </source>
</evidence>